<accession>A0A3S5ADJ5</accession>
<dbReference type="Proteomes" id="UP000784294">
    <property type="component" value="Unassembled WGS sequence"/>
</dbReference>
<dbReference type="GO" id="GO:0005634">
    <property type="term" value="C:nucleus"/>
    <property type="evidence" value="ECO:0007669"/>
    <property type="project" value="TreeGrafter"/>
</dbReference>
<dbReference type="GO" id="GO:0005975">
    <property type="term" value="P:carbohydrate metabolic process"/>
    <property type="evidence" value="ECO:0007669"/>
    <property type="project" value="InterPro"/>
</dbReference>
<reference evidence="2" key="1">
    <citation type="submission" date="2018-11" db="EMBL/GenBank/DDBJ databases">
        <authorList>
            <consortium name="Pathogen Informatics"/>
        </authorList>
    </citation>
    <scope>NUCLEOTIDE SEQUENCE</scope>
</reference>
<dbReference type="GO" id="GO:0004649">
    <property type="term" value="F:poly(ADP-ribose) glycohydrolase activity"/>
    <property type="evidence" value="ECO:0007669"/>
    <property type="project" value="InterPro"/>
</dbReference>
<organism evidence="2 3">
    <name type="scientific">Protopolystoma xenopodis</name>
    <dbReference type="NCBI Taxonomy" id="117903"/>
    <lineage>
        <taxon>Eukaryota</taxon>
        <taxon>Metazoa</taxon>
        <taxon>Spiralia</taxon>
        <taxon>Lophotrochozoa</taxon>
        <taxon>Platyhelminthes</taxon>
        <taxon>Monogenea</taxon>
        <taxon>Polyopisthocotylea</taxon>
        <taxon>Polystomatidea</taxon>
        <taxon>Polystomatidae</taxon>
        <taxon>Protopolystoma</taxon>
    </lineage>
</organism>
<dbReference type="InterPro" id="IPR007724">
    <property type="entry name" value="Poly_GlycHdrlase"/>
</dbReference>
<proteinExistence type="predicted"/>
<dbReference type="GO" id="GO:0009225">
    <property type="term" value="P:nucleotide-sugar metabolic process"/>
    <property type="evidence" value="ECO:0007669"/>
    <property type="project" value="TreeGrafter"/>
</dbReference>
<dbReference type="GO" id="GO:0006282">
    <property type="term" value="P:regulation of DNA repair"/>
    <property type="evidence" value="ECO:0007669"/>
    <property type="project" value="InterPro"/>
</dbReference>
<dbReference type="GO" id="GO:0005737">
    <property type="term" value="C:cytoplasm"/>
    <property type="evidence" value="ECO:0007669"/>
    <property type="project" value="TreeGrafter"/>
</dbReference>
<evidence type="ECO:0000313" key="3">
    <source>
        <dbReference type="Proteomes" id="UP000784294"/>
    </source>
</evidence>
<dbReference type="AlphaFoldDB" id="A0A3S5ADJ5"/>
<dbReference type="GO" id="GO:1990966">
    <property type="term" value="P:ATP generation from poly-ADP-D-ribose"/>
    <property type="evidence" value="ECO:0007669"/>
    <property type="project" value="TreeGrafter"/>
</dbReference>
<dbReference type="OrthoDB" id="1937899at2759"/>
<evidence type="ECO:0000313" key="2">
    <source>
        <dbReference type="EMBL" id="VEL17891.1"/>
    </source>
</evidence>
<feature type="domain" description="PARG helical" evidence="1">
    <location>
        <begin position="25"/>
        <end position="67"/>
    </location>
</feature>
<evidence type="ECO:0000259" key="1">
    <source>
        <dbReference type="Pfam" id="PF20811"/>
    </source>
</evidence>
<dbReference type="EMBL" id="CAAALY010034678">
    <property type="protein sequence ID" value="VEL17891.1"/>
    <property type="molecule type" value="Genomic_DNA"/>
</dbReference>
<dbReference type="PANTHER" id="PTHR12837:SF15">
    <property type="entry name" value="POLY(ADP-RIBOSE) GLYCOHYDROLASE"/>
    <property type="match status" value="1"/>
</dbReference>
<dbReference type="InterPro" id="IPR048362">
    <property type="entry name" value="PARG_helical"/>
</dbReference>
<sequence>MLSAFREERACSESDRQLLSPYDYDSFGLWGRDILARKREKLRCILHYFARVSPPASVPTGTVTFTRRVLSSLPDWVSSQKTFETTRLHVNVTGSIEEAGPGTVQT</sequence>
<dbReference type="PANTHER" id="PTHR12837">
    <property type="entry name" value="POLY ADP-RIBOSE GLYCOHYDROLASE"/>
    <property type="match status" value="1"/>
</dbReference>
<name>A0A3S5ADJ5_9PLAT</name>
<comment type="caution">
    <text evidence="2">The sequence shown here is derived from an EMBL/GenBank/DDBJ whole genome shotgun (WGS) entry which is preliminary data.</text>
</comment>
<gene>
    <name evidence="2" type="ORF">PXEA_LOCUS11331</name>
</gene>
<protein>
    <recommendedName>
        <fullName evidence="1">PARG helical domain-containing protein</fullName>
    </recommendedName>
</protein>
<dbReference type="Pfam" id="PF20811">
    <property type="entry name" value="PARG_cat_N"/>
    <property type="match status" value="1"/>
</dbReference>
<keyword evidence="3" id="KW-1185">Reference proteome</keyword>